<gene>
    <name evidence="3" type="ORF">HBA54_03410</name>
</gene>
<evidence type="ECO:0000313" key="4">
    <source>
        <dbReference type="Proteomes" id="UP000761264"/>
    </source>
</evidence>
<dbReference type="Proteomes" id="UP000761264">
    <property type="component" value="Unassembled WGS sequence"/>
</dbReference>
<dbReference type="SUPFAM" id="SSF51735">
    <property type="entry name" value="NAD(P)-binding Rossmann-fold domains"/>
    <property type="match status" value="1"/>
</dbReference>
<dbReference type="Pfam" id="PF13561">
    <property type="entry name" value="adh_short_C2"/>
    <property type="match status" value="1"/>
</dbReference>
<keyword evidence="3" id="KW-0560">Oxidoreductase</keyword>
<dbReference type="InterPro" id="IPR057326">
    <property type="entry name" value="KR_dom"/>
</dbReference>
<dbReference type="NCBIfam" id="NF005559">
    <property type="entry name" value="PRK07231.1"/>
    <property type="match status" value="1"/>
</dbReference>
<sequence length="254" mass="26661">MPNPFDLNGKAALVTGASSGLGRHAALLLAGAGAKVALAARRIEPLVELERQIESQDGRAIPLRLDVTDEASVRDCVAAAETELGAISILVNNAGIGETKAAFDVTEDDWDRVVDTNLKGAWLVAQEVGRHMAHLGHGGSIINIASVLGLAGSQRIPAYCASKGGLISLTRALAVEWARHDIRVNALAPGYIETDINRAFLASPAGDSLRKRIPFRRFGRSEDLDGALMLLASDASRYISGSVLVVDGAHSAAL</sequence>
<dbReference type="InterPro" id="IPR020904">
    <property type="entry name" value="Sc_DH/Rdtase_CS"/>
</dbReference>
<feature type="domain" description="Ketoreductase" evidence="2">
    <location>
        <begin position="10"/>
        <end position="150"/>
    </location>
</feature>
<dbReference type="AlphaFoldDB" id="A0A967C225"/>
<keyword evidence="4" id="KW-1185">Reference proteome</keyword>
<evidence type="ECO:0000259" key="2">
    <source>
        <dbReference type="SMART" id="SM00822"/>
    </source>
</evidence>
<reference evidence="3" key="1">
    <citation type="submission" date="2020-03" db="EMBL/GenBank/DDBJ databases">
        <title>Genome of Pelagibius litoralis DSM 21314T.</title>
        <authorList>
            <person name="Wang G."/>
        </authorList>
    </citation>
    <scope>NUCLEOTIDE SEQUENCE</scope>
    <source>
        <strain evidence="3">DSM 21314</strain>
    </source>
</reference>
<dbReference type="PANTHER" id="PTHR42760">
    <property type="entry name" value="SHORT-CHAIN DEHYDROGENASES/REDUCTASES FAMILY MEMBER"/>
    <property type="match status" value="1"/>
</dbReference>
<dbReference type="EMBL" id="JAAQPH010000002">
    <property type="protein sequence ID" value="NIA67628.1"/>
    <property type="molecule type" value="Genomic_DNA"/>
</dbReference>
<dbReference type="GO" id="GO:0030497">
    <property type="term" value="P:fatty acid elongation"/>
    <property type="evidence" value="ECO:0007669"/>
    <property type="project" value="TreeGrafter"/>
</dbReference>
<dbReference type="PANTHER" id="PTHR42760:SF135">
    <property type="entry name" value="BLL7886 PROTEIN"/>
    <property type="match status" value="1"/>
</dbReference>
<comment type="similarity">
    <text evidence="1">Belongs to the short-chain dehydrogenases/reductases (SDR) family.</text>
</comment>
<dbReference type="EC" id="1.1.1.47" evidence="3"/>
<name>A0A967C225_9PROT</name>
<organism evidence="3 4">
    <name type="scientific">Pelagibius litoralis</name>
    <dbReference type="NCBI Taxonomy" id="374515"/>
    <lineage>
        <taxon>Bacteria</taxon>
        <taxon>Pseudomonadati</taxon>
        <taxon>Pseudomonadota</taxon>
        <taxon>Alphaproteobacteria</taxon>
        <taxon>Rhodospirillales</taxon>
        <taxon>Rhodovibrionaceae</taxon>
        <taxon>Pelagibius</taxon>
    </lineage>
</organism>
<dbReference type="PROSITE" id="PS00061">
    <property type="entry name" value="ADH_SHORT"/>
    <property type="match status" value="1"/>
</dbReference>
<dbReference type="PRINTS" id="PR00080">
    <property type="entry name" value="SDRFAMILY"/>
</dbReference>
<dbReference type="GO" id="GO:0047936">
    <property type="term" value="F:glucose 1-dehydrogenase [NAD(P)+] activity"/>
    <property type="evidence" value="ECO:0007669"/>
    <property type="project" value="UniProtKB-EC"/>
</dbReference>
<dbReference type="PRINTS" id="PR00081">
    <property type="entry name" value="GDHRDH"/>
</dbReference>
<comment type="caution">
    <text evidence="3">The sequence shown here is derived from an EMBL/GenBank/DDBJ whole genome shotgun (WGS) entry which is preliminary data.</text>
</comment>
<evidence type="ECO:0000256" key="1">
    <source>
        <dbReference type="ARBA" id="ARBA00006484"/>
    </source>
</evidence>
<dbReference type="SMART" id="SM00822">
    <property type="entry name" value="PKS_KR"/>
    <property type="match status" value="1"/>
</dbReference>
<evidence type="ECO:0000313" key="3">
    <source>
        <dbReference type="EMBL" id="NIA67628.1"/>
    </source>
</evidence>
<protein>
    <submittedName>
        <fullName evidence="3">Glucose 1-dehydrogenase</fullName>
        <ecNumber evidence="3">1.1.1.47</ecNumber>
    </submittedName>
</protein>
<dbReference type="FunFam" id="3.40.50.720:FF:000084">
    <property type="entry name" value="Short-chain dehydrogenase reductase"/>
    <property type="match status" value="1"/>
</dbReference>
<accession>A0A967C225</accession>
<dbReference type="InterPro" id="IPR002347">
    <property type="entry name" value="SDR_fam"/>
</dbReference>
<dbReference type="InterPro" id="IPR036291">
    <property type="entry name" value="NAD(P)-bd_dom_sf"/>
</dbReference>
<dbReference type="Gene3D" id="3.40.50.720">
    <property type="entry name" value="NAD(P)-binding Rossmann-like Domain"/>
    <property type="match status" value="1"/>
</dbReference>
<proteinExistence type="inferred from homology"/>